<reference evidence="2 3" key="2">
    <citation type="submission" date="2017-08" db="EMBL/GenBank/DDBJ databases">
        <title>WGS of novel Burkholderia cepaca complex species.</title>
        <authorList>
            <person name="Lipuma J."/>
            <person name="Spilker T."/>
        </authorList>
    </citation>
    <scope>NUCLEOTIDE SEQUENCE [LARGE SCALE GENOMIC DNA]</scope>
    <source>
        <strain evidence="2 3">AU17325</strain>
    </source>
</reference>
<evidence type="ECO:0000313" key="3">
    <source>
        <dbReference type="Proteomes" id="UP000214600"/>
    </source>
</evidence>
<protein>
    <submittedName>
        <fullName evidence="2">Uncharacterized protein</fullName>
    </submittedName>
</protein>
<organism evidence="2 3">
    <name type="scientific">Burkholderia aenigmatica</name>
    <dbReference type="NCBI Taxonomy" id="2015348"/>
    <lineage>
        <taxon>Bacteria</taxon>
        <taxon>Pseudomonadati</taxon>
        <taxon>Pseudomonadota</taxon>
        <taxon>Betaproteobacteria</taxon>
        <taxon>Burkholderiales</taxon>
        <taxon>Burkholderiaceae</taxon>
        <taxon>Burkholderia</taxon>
        <taxon>Burkholderia cepacia complex</taxon>
    </lineage>
</organism>
<accession>A0A228J2S0</accession>
<evidence type="ECO:0000313" key="2">
    <source>
        <dbReference type="EMBL" id="OXI48837.1"/>
    </source>
</evidence>
<sequence>MTLEGDKTTIDERTSRAKVCDSVSIAMTASTAAPPGEPCPNEGLMRFESSRPDQTRTRVSSG</sequence>
<dbReference type="Proteomes" id="UP000214600">
    <property type="component" value="Unassembled WGS sequence"/>
</dbReference>
<comment type="caution">
    <text evidence="2">The sequence shown here is derived from an EMBL/GenBank/DDBJ whole genome shotgun (WGS) entry which is preliminary data.</text>
</comment>
<proteinExistence type="predicted"/>
<gene>
    <name evidence="2" type="ORF">CFB84_08040</name>
</gene>
<feature type="region of interest" description="Disordered" evidence="1">
    <location>
        <begin position="30"/>
        <end position="62"/>
    </location>
</feature>
<evidence type="ECO:0000256" key="1">
    <source>
        <dbReference type="SAM" id="MobiDB-lite"/>
    </source>
</evidence>
<reference evidence="3" key="1">
    <citation type="submission" date="2017-06" db="EMBL/GenBank/DDBJ databases">
        <authorList>
            <person name="LiPuma J."/>
            <person name="Spilker T."/>
        </authorList>
    </citation>
    <scope>NUCLEOTIDE SEQUENCE [LARGE SCALE GENOMIC DNA]</scope>
    <source>
        <strain evidence="3">AU17325</strain>
    </source>
</reference>
<name>A0A228J2S0_9BURK</name>
<dbReference type="EMBL" id="NKFA01000003">
    <property type="protein sequence ID" value="OXI48837.1"/>
    <property type="molecule type" value="Genomic_DNA"/>
</dbReference>
<dbReference type="AlphaFoldDB" id="A0A228J2S0"/>